<keyword evidence="3" id="KW-1185">Reference proteome</keyword>
<keyword evidence="1" id="KW-0812">Transmembrane</keyword>
<gene>
    <name evidence="2" type="ORF">PSON_ATCC_30995.1.T0260254</name>
</gene>
<protein>
    <recommendedName>
        <fullName evidence="4">Transmembrane protein</fullName>
    </recommendedName>
</protein>
<sequence>MNEDEIKQMVEKYKLRKENFDLYRPNKKYYFENSDELFAKAQLQEQQNFLKSFNHYQDLPRASVNIIGARRQKEFASGYFFITIPASYIIGRILANEKYGIYNANHRIRRMRIYTYLGFVLIGIIYLPTTPVFTPQNSGIFQPQFYEKKVQRDLDLNLNLYQNVDTIINKDQEPSWDDFQRVLKNVQKKTLMNVKV</sequence>
<dbReference type="EMBL" id="CAJJDN010000026">
    <property type="protein sequence ID" value="CAD8070172.1"/>
    <property type="molecule type" value="Genomic_DNA"/>
</dbReference>
<keyword evidence="1" id="KW-1133">Transmembrane helix</keyword>
<evidence type="ECO:0000313" key="2">
    <source>
        <dbReference type="EMBL" id="CAD8070172.1"/>
    </source>
</evidence>
<dbReference type="AlphaFoldDB" id="A0A8S1LV69"/>
<evidence type="ECO:0008006" key="4">
    <source>
        <dbReference type="Google" id="ProtNLM"/>
    </source>
</evidence>
<name>A0A8S1LV69_9CILI</name>
<feature type="transmembrane region" description="Helical" evidence="1">
    <location>
        <begin position="113"/>
        <end position="133"/>
    </location>
</feature>
<accession>A0A8S1LV69</accession>
<organism evidence="2 3">
    <name type="scientific">Paramecium sonneborni</name>
    <dbReference type="NCBI Taxonomy" id="65129"/>
    <lineage>
        <taxon>Eukaryota</taxon>
        <taxon>Sar</taxon>
        <taxon>Alveolata</taxon>
        <taxon>Ciliophora</taxon>
        <taxon>Intramacronucleata</taxon>
        <taxon>Oligohymenophorea</taxon>
        <taxon>Peniculida</taxon>
        <taxon>Parameciidae</taxon>
        <taxon>Paramecium</taxon>
    </lineage>
</organism>
<reference evidence="2" key="1">
    <citation type="submission" date="2021-01" db="EMBL/GenBank/DDBJ databases">
        <authorList>
            <consortium name="Genoscope - CEA"/>
            <person name="William W."/>
        </authorList>
    </citation>
    <scope>NUCLEOTIDE SEQUENCE</scope>
</reference>
<dbReference type="OrthoDB" id="285652at2759"/>
<dbReference type="Proteomes" id="UP000692954">
    <property type="component" value="Unassembled WGS sequence"/>
</dbReference>
<proteinExistence type="predicted"/>
<evidence type="ECO:0000313" key="3">
    <source>
        <dbReference type="Proteomes" id="UP000692954"/>
    </source>
</evidence>
<comment type="caution">
    <text evidence="2">The sequence shown here is derived from an EMBL/GenBank/DDBJ whole genome shotgun (WGS) entry which is preliminary data.</text>
</comment>
<keyword evidence="1" id="KW-0472">Membrane</keyword>
<evidence type="ECO:0000256" key="1">
    <source>
        <dbReference type="SAM" id="Phobius"/>
    </source>
</evidence>